<dbReference type="InterPro" id="IPR001034">
    <property type="entry name" value="DeoR_HTH"/>
</dbReference>
<evidence type="ECO:0000259" key="3">
    <source>
        <dbReference type="PROSITE" id="PS51000"/>
    </source>
</evidence>
<dbReference type="Pfam" id="PF08279">
    <property type="entry name" value="HTH_11"/>
    <property type="match status" value="1"/>
</dbReference>
<dbReference type="Pfam" id="PF13280">
    <property type="entry name" value="WYL"/>
    <property type="match status" value="1"/>
</dbReference>
<dbReference type="EMBL" id="CP040749">
    <property type="protein sequence ID" value="QCX37376.1"/>
    <property type="molecule type" value="Genomic_DNA"/>
</dbReference>
<feature type="domain" description="HTH deoR-type" evidence="3">
    <location>
        <begin position="8"/>
        <end position="63"/>
    </location>
</feature>
<keyword evidence="5" id="KW-1185">Reference proteome</keyword>
<keyword evidence="2" id="KW-0804">Transcription</keyword>
<dbReference type="Proteomes" id="UP000306229">
    <property type="component" value="Chromosome"/>
</dbReference>
<dbReference type="PROSITE" id="PS52050">
    <property type="entry name" value="WYL"/>
    <property type="match status" value="1"/>
</dbReference>
<evidence type="ECO:0000256" key="1">
    <source>
        <dbReference type="ARBA" id="ARBA00023015"/>
    </source>
</evidence>
<dbReference type="PANTHER" id="PTHR34580">
    <property type="match status" value="1"/>
</dbReference>
<gene>
    <name evidence="4" type="ORF">FF125_02590</name>
</gene>
<dbReference type="GO" id="GO:0003700">
    <property type="term" value="F:DNA-binding transcription factor activity"/>
    <property type="evidence" value="ECO:0007669"/>
    <property type="project" value="InterPro"/>
</dbReference>
<organism evidence="4 5">
    <name type="scientific">Aureibaculum algae</name>
    <dbReference type="NCBI Taxonomy" id="2584122"/>
    <lineage>
        <taxon>Bacteria</taxon>
        <taxon>Pseudomonadati</taxon>
        <taxon>Bacteroidota</taxon>
        <taxon>Flavobacteriia</taxon>
        <taxon>Flavobacteriales</taxon>
        <taxon>Flavobacteriaceae</taxon>
        <taxon>Aureibaculum</taxon>
    </lineage>
</organism>
<dbReference type="AlphaFoldDB" id="A0A5B7TQF4"/>
<dbReference type="PANTHER" id="PTHR34580:SF1">
    <property type="entry name" value="PROTEIN PAFC"/>
    <property type="match status" value="1"/>
</dbReference>
<reference evidence="4 5" key="1">
    <citation type="submission" date="2019-05" db="EMBL/GenBank/DDBJ databases">
        <title>Algicella ahnfeltiae gen. nov., sp. nov., a novel marine bacterium of the family Flavobacteriaceae isolated from a red alga.</title>
        <authorList>
            <person name="Nedashkovskaya O.I."/>
            <person name="Kukhlevskiy A.D."/>
            <person name="Kim S.-G."/>
            <person name="Zhukova N.V."/>
            <person name="Mikhailov V.V."/>
        </authorList>
    </citation>
    <scope>NUCLEOTIDE SEQUENCE [LARGE SCALE GENOMIC DNA]</scope>
    <source>
        <strain evidence="4 5">10Alg115</strain>
    </source>
</reference>
<sequence>MENKEIPRLSRLTAILTRLQEKRLVTSTSLANRFCVSVRTIYRDLKALEQAGIPILIEEGKGYTLMEGYRLPPIMFTEEEANALITAERLIYVNKDTSLKGNYSEAISKIKSVLKNNVKDKVEFLSERVAFWQDPKDNDITSNLLSFFQATITNFNVIKIEYFSPNNNETTQRIIEPFALINKIGESWYLIAWCRLRKDYRLFRFDRIKKTEVINETFNPDKMSLEQYLIQYRKDNFDHP</sequence>
<dbReference type="SUPFAM" id="SSF46785">
    <property type="entry name" value="Winged helix' DNA-binding domain"/>
    <property type="match status" value="1"/>
</dbReference>
<evidence type="ECO:0000313" key="4">
    <source>
        <dbReference type="EMBL" id="QCX37376.1"/>
    </source>
</evidence>
<name>A0A5B7TQF4_9FLAO</name>
<dbReference type="InterPro" id="IPR051534">
    <property type="entry name" value="CBASS_pafABC_assoc_protein"/>
</dbReference>
<dbReference type="Gene3D" id="1.10.10.10">
    <property type="entry name" value="Winged helix-like DNA-binding domain superfamily/Winged helix DNA-binding domain"/>
    <property type="match status" value="1"/>
</dbReference>
<evidence type="ECO:0000256" key="2">
    <source>
        <dbReference type="ARBA" id="ARBA00023163"/>
    </source>
</evidence>
<protein>
    <submittedName>
        <fullName evidence="4">YafY family transcriptional regulator</fullName>
    </submittedName>
</protein>
<dbReference type="InterPro" id="IPR036388">
    <property type="entry name" value="WH-like_DNA-bd_sf"/>
</dbReference>
<dbReference type="InterPro" id="IPR026881">
    <property type="entry name" value="WYL_dom"/>
</dbReference>
<dbReference type="PROSITE" id="PS51000">
    <property type="entry name" value="HTH_DEOR_2"/>
    <property type="match status" value="1"/>
</dbReference>
<proteinExistence type="predicted"/>
<dbReference type="RefSeq" id="WP_138948314.1">
    <property type="nucleotide sequence ID" value="NZ_CP040749.1"/>
</dbReference>
<dbReference type="OrthoDB" id="9815009at2"/>
<dbReference type="InterPro" id="IPR013196">
    <property type="entry name" value="HTH_11"/>
</dbReference>
<dbReference type="InterPro" id="IPR036390">
    <property type="entry name" value="WH_DNA-bd_sf"/>
</dbReference>
<keyword evidence="1" id="KW-0805">Transcription regulation</keyword>
<accession>A0A5B7TQF4</accession>
<dbReference type="KEGG" id="fbe:FF125_02590"/>
<evidence type="ECO:0000313" key="5">
    <source>
        <dbReference type="Proteomes" id="UP000306229"/>
    </source>
</evidence>